<keyword evidence="2" id="KW-1185">Reference proteome</keyword>
<organism evidence="1 2">
    <name type="scientific">Purpureocillium lilacinum</name>
    <name type="common">Paecilomyces lilacinus</name>
    <dbReference type="NCBI Taxonomy" id="33203"/>
    <lineage>
        <taxon>Eukaryota</taxon>
        <taxon>Fungi</taxon>
        <taxon>Dikarya</taxon>
        <taxon>Ascomycota</taxon>
        <taxon>Pezizomycotina</taxon>
        <taxon>Sordariomycetes</taxon>
        <taxon>Hypocreomycetidae</taxon>
        <taxon>Hypocreales</taxon>
        <taxon>Ophiocordycipitaceae</taxon>
        <taxon>Purpureocillium</taxon>
    </lineage>
</organism>
<reference evidence="1" key="1">
    <citation type="submission" date="2024-12" db="EMBL/GenBank/DDBJ databases">
        <title>Comparative genomics and development of molecular markers within Purpureocillium lilacinum and among Purpureocillium species.</title>
        <authorList>
            <person name="Yeh Z.-Y."/>
            <person name="Ni N.-T."/>
            <person name="Lo P.-H."/>
            <person name="Mushyakhwo K."/>
            <person name="Lin C.-F."/>
            <person name="Nai Y.-S."/>
        </authorList>
    </citation>
    <scope>NUCLEOTIDE SEQUENCE</scope>
    <source>
        <strain evidence="1">NCHU-NPUST-175</strain>
    </source>
</reference>
<protein>
    <submittedName>
        <fullName evidence="1">Uncharacterized protein</fullName>
    </submittedName>
</protein>
<evidence type="ECO:0000313" key="1">
    <source>
        <dbReference type="EMBL" id="KAL3961147.1"/>
    </source>
</evidence>
<proteinExistence type="predicted"/>
<comment type="caution">
    <text evidence="1">The sequence shown here is derived from an EMBL/GenBank/DDBJ whole genome shotgun (WGS) entry which is preliminary data.</text>
</comment>
<gene>
    <name evidence="1" type="ORF">ACCO45_006264</name>
</gene>
<name>A0ACC4DXS0_PURLI</name>
<sequence>MEHQSQHTESDNAAINSGGSSSGNSNGSNMNNSTITVADADARAKKPKKLRQTCDPCSEAKVKCDKGNPRCAPL</sequence>
<dbReference type="Proteomes" id="UP001638806">
    <property type="component" value="Unassembled WGS sequence"/>
</dbReference>
<accession>A0ACC4DXS0</accession>
<dbReference type="EMBL" id="JBGNUJ010000004">
    <property type="protein sequence ID" value="KAL3961147.1"/>
    <property type="molecule type" value="Genomic_DNA"/>
</dbReference>
<evidence type="ECO:0000313" key="2">
    <source>
        <dbReference type="Proteomes" id="UP001638806"/>
    </source>
</evidence>